<keyword evidence="8 13" id="KW-0675">Receptor</keyword>
<accession>A0A8J7QS98</accession>
<keyword evidence="5" id="KW-0732">Signal</keyword>
<keyword evidence="9" id="KW-0998">Cell outer membrane</keyword>
<dbReference type="Pfam" id="PF00593">
    <property type="entry name" value="TonB_dep_Rec_b-barrel"/>
    <property type="match status" value="1"/>
</dbReference>
<dbReference type="EMBL" id="JAFREP010000058">
    <property type="protein sequence ID" value="MBO1323350.1"/>
    <property type="molecule type" value="Genomic_DNA"/>
</dbReference>
<protein>
    <submittedName>
        <fullName evidence="13">TonB-dependent receptor plug domain-containing protein</fullName>
    </submittedName>
</protein>
<evidence type="ECO:0000256" key="8">
    <source>
        <dbReference type="ARBA" id="ARBA00023170"/>
    </source>
</evidence>
<evidence type="ECO:0000256" key="9">
    <source>
        <dbReference type="ARBA" id="ARBA00023237"/>
    </source>
</evidence>
<evidence type="ECO:0000256" key="2">
    <source>
        <dbReference type="ARBA" id="ARBA00022448"/>
    </source>
</evidence>
<dbReference type="GO" id="GO:0015344">
    <property type="term" value="F:siderophore uptake transmembrane transporter activity"/>
    <property type="evidence" value="ECO:0007669"/>
    <property type="project" value="TreeGrafter"/>
</dbReference>
<dbReference type="InterPro" id="IPR000531">
    <property type="entry name" value="Beta-barrel_TonB"/>
</dbReference>
<comment type="similarity">
    <text evidence="10">Belongs to the TonB-dependent receptor family.</text>
</comment>
<dbReference type="InterPro" id="IPR036942">
    <property type="entry name" value="Beta-barrel_TonB_sf"/>
</dbReference>
<organism evidence="13 14">
    <name type="scientific">Acanthopleuribacter pedis</name>
    <dbReference type="NCBI Taxonomy" id="442870"/>
    <lineage>
        <taxon>Bacteria</taxon>
        <taxon>Pseudomonadati</taxon>
        <taxon>Acidobacteriota</taxon>
        <taxon>Holophagae</taxon>
        <taxon>Acanthopleuribacterales</taxon>
        <taxon>Acanthopleuribacteraceae</taxon>
        <taxon>Acanthopleuribacter</taxon>
    </lineage>
</organism>
<evidence type="ECO:0000256" key="1">
    <source>
        <dbReference type="ARBA" id="ARBA00004571"/>
    </source>
</evidence>
<evidence type="ECO:0000256" key="6">
    <source>
        <dbReference type="ARBA" id="ARBA00023077"/>
    </source>
</evidence>
<keyword evidence="7 10" id="KW-0472">Membrane</keyword>
<dbReference type="Proteomes" id="UP000664417">
    <property type="component" value="Unassembled WGS sequence"/>
</dbReference>
<evidence type="ECO:0000259" key="12">
    <source>
        <dbReference type="Pfam" id="PF07715"/>
    </source>
</evidence>
<dbReference type="PANTHER" id="PTHR30069">
    <property type="entry name" value="TONB-DEPENDENT OUTER MEMBRANE RECEPTOR"/>
    <property type="match status" value="1"/>
</dbReference>
<dbReference type="SUPFAM" id="SSF49464">
    <property type="entry name" value="Carboxypeptidase regulatory domain-like"/>
    <property type="match status" value="1"/>
</dbReference>
<reference evidence="13" key="1">
    <citation type="submission" date="2021-03" db="EMBL/GenBank/DDBJ databases">
        <authorList>
            <person name="Wang G."/>
        </authorList>
    </citation>
    <scope>NUCLEOTIDE SEQUENCE</scope>
    <source>
        <strain evidence="13">KCTC 12899</strain>
    </source>
</reference>
<dbReference type="Gene3D" id="2.170.130.10">
    <property type="entry name" value="TonB-dependent receptor, plug domain"/>
    <property type="match status" value="1"/>
</dbReference>
<evidence type="ECO:0000313" key="14">
    <source>
        <dbReference type="Proteomes" id="UP000664417"/>
    </source>
</evidence>
<keyword evidence="4" id="KW-0812">Transmembrane</keyword>
<dbReference type="Pfam" id="PF13620">
    <property type="entry name" value="CarboxypepD_reg"/>
    <property type="match status" value="1"/>
</dbReference>
<gene>
    <name evidence="13" type="ORF">J3U88_33095</name>
</gene>
<evidence type="ECO:0000256" key="4">
    <source>
        <dbReference type="ARBA" id="ARBA00022692"/>
    </source>
</evidence>
<proteinExistence type="inferred from homology"/>
<keyword evidence="2" id="KW-0813">Transport</keyword>
<evidence type="ECO:0000256" key="10">
    <source>
        <dbReference type="RuleBase" id="RU003357"/>
    </source>
</evidence>
<evidence type="ECO:0000313" key="13">
    <source>
        <dbReference type="EMBL" id="MBO1323350.1"/>
    </source>
</evidence>
<dbReference type="InterPro" id="IPR008969">
    <property type="entry name" value="CarboxyPept-like_regulatory"/>
</dbReference>
<feature type="domain" description="TonB-dependent receptor plug" evidence="12">
    <location>
        <begin position="232"/>
        <end position="311"/>
    </location>
</feature>
<dbReference type="PANTHER" id="PTHR30069:SF29">
    <property type="entry name" value="HEMOGLOBIN AND HEMOGLOBIN-HAPTOGLOBIN-BINDING PROTEIN 1-RELATED"/>
    <property type="match status" value="1"/>
</dbReference>
<dbReference type="InterPro" id="IPR039426">
    <property type="entry name" value="TonB-dep_rcpt-like"/>
</dbReference>
<dbReference type="Gene3D" id="2.60.40.1120">
    <property type="entry name" value="Carboxypeptidase-like, regulatory domain"/>
    <property type="match status" value="1"/>
</dbReference>
<name>A0A8J7QS98_9BACT</name>
<dbReference type="InterPro" id="IPR012910">
    <property type="entry name" value="Plug_dom"/>
</dbReference>
<dbReference type="Gene3D" id="2.40.170.20">
    <property type="entry name" value="TonB-dependent receptor, beta-barrel domain"/>
    <property type="match status" value="1"/>
</dbReference>
<sequence length="877" mass="98788">MLSFHLLPFRAHARRFLLFLFLGGALLWAGPGDRVRLPAGVMPLREALLQLAEQAQLEVVFADDLVDGVSVQLPGTPAEAEVVLGRLLSGTHLAFERRSTARFILFPKAEVTTRVLSGVIRDDLTDAPVSGAVFAMVDAALAVRSDEQGRFELKQIPVDTKRFRVSAAGYADLEQDLAEVAGGTALELRLSRRDTVSEVVKVFRSKGSALSVSALSGSLKLSPDQVGDGSHPSKDLFASLSLIPGIETSLGDSGVGVRGGRPSENLVLLDGIPLYQVDHAIGYFSSLNADAVQEIQVFKGGFPAAYGGRVTGVLDLEVKGEKIDRFELYAGVNEDLAHLTVATPLGKNGSVLISSRRSVGDRTSNDIYRRVFEGTFNDPVVERENDDEGFAAIRRISFDDTIAKLTWRLSDRDDISLTYYTGADSIDERISYQLPEQSLSLYGKDGEWGNDAATFRWRHQWGAQFSTQMRLVWSRFESEFSFNTLPDDEEAEIDDEGNVTLADLVQSDTDNGLEDRTLVISQHWSPNTKNQIEFGFSVANLERTYLERDLNGTDVFAERLDTKVQTIYVQNRWQPLPELAFLFGWRREGNSQTHSEHDQPRFSWKLDLSRNWSLRGNLGRYHQYVLRSPDTLNYFEGSPTWFLAEEDWVRVIRSDHLGLAAHYEQPTWLVDVEWYQRETNGTIQRIFNPVNGFRDRPLQTQDRIQGLDVLVQFKRGRFSGWVGYGYMDAKIVRDIVNGERLNHPSDIERPHSWKLSGQYAINLWRFSINQRYADGLPFDIPRSVLVGFEDDGEPEYALIDSETPNNLRLPATHQLDVLIARKVTLGGYVGEVGVSFANVYDRRNVLYRYYQDEGEDLVPIDVQGFGFRPSLYLQLRF</sequence>
<dbReference type="SUPFAM" id="SSF56935">
    <property type="entry name" value="Porins"/>
    <property type="match status" value="1"/>
</dbReference>
<evidence type="ECO:0000256" key="5">
    <source>
        <dbReference type="ARBA" id="ARBA00022729"/>
    </source>
</evidence>
<dbReference type="InterPro" id="IPR037066">
    <property type="entry name" value="Plug_dom_sf"/>
</dbReference>
<dbReference type="Gene3D" id="3.55.50.30">
    <property type="match status" value="1"/>
</dbReference>
<keyword evidence="3" id="KW-1134">Transmembrane beta strand</keyword>
<comment type="subcellular location">
    <subcellularLocation>
        <location evidence="1">Cell outer membrane</location>
        <topology evidence="1">Multi-pass membrane protein</topology>
    </subcellularLocation>
</comment>
<dbReference type="GO" id="GO:0044718">
    <property type="term" value="P:siderophore transmembrane transport"/>
    <property type="evidence" value="ECO:0007669"/>
    <property type="project" value="TreeGrafter"/>
</dbReference>
<comment type="caution">
    <text evidence="13">The sequence shown here is derived from an EMBL/GenBank/DDBJ whole genome shotgun (WGS) entry which is preliminary data.</text>
</comment>
<evidence type="ECO:0000259" key="11">
    <source>
        <dbReference type="Pfam" id="PF00593"/>
    </source>
</evidence>
<dbReference type="AlphaFoldDB" id="A0A8J7QS98"/>
<evidence type="ECO:0000256" key="3">
    <source>
        <dbReference type="ARBA" id="ARBA00022452"/>
    </source>
</evidence>
<keyword evidence="6 10" id="KW-0798">TonB box</keyword>
<dbReference type="Pfam" id="PF07715">
    <property type="entry name" value="Plug"/>
    <property type="match status" value="1"/>
</dbReference>
<dbReference type="GO" id="GO:0009279">
    <property type="term" value="C:cell outer membrane"/>
    <property type="evidence" value="ECO:0007669"/>
    <property type="project" value="UniProtKB-SubCell"/>
</dbReference>
<feature type="domain" description="TonB-dependent receptor-like beta-barrel" evidence="11">
    <location>
        <begin position="412"/>
        <end position="818"/>
    </location>
</feature>
<keyword evidence="14" id="KW-1185">Reference proteome</keyword>
<evidence type="ECO:0000256" key="7">
    <source>
        <dbReference type="ARBA" id="ARBA00023136"/>
    </source>
</evidence>
<dbReference type="RefSeq" id="WP_207863503.1">
    <property type="nucleotide sequence ID" value="NZ_JAFREP010000058.1"/>
</dbReference>